<accession>D2R0A7</accession>
<evidence type="ECO:0000256" key="4">
    <source>
        <dbReference type="ARBA" id="ARBA00022748"/>
    </source>
</evidence>
<dbReference type="GO" id="GO:0015035">
    <property type="term" value="F:protein-disulfide reductase activity"/>
    <property type="evidence" value="ECO:0007669"/>
    <property type="project" value="TreeGrafter"/>
</dbReference>
<dbReference type="GO" id="GO:0045454">
    <property type="term" value="P:cell redox homeostasis"/>
    <property type="evidence" value="ECO:0007669"/>
    <property type="project" value="TreeGrafter"/>
</dbReference>
<dbReference type="HOGENOM" id="CLU_014657_1_1_0"/>
<keyword evidence="6 8" id="KW-0472">Membrane</keyword>
<feature type="transmembrane region" description="Helical" evidence="8">
    <location>
        <begin position="646"/>
        <end position="664"/>
    </location>
</feature>
<dbReference type="InterPro" id="IPR036249">
    <property type="entry name" value="Thioredoxin-like_sf"/>
</dbReference>
<feature type="transmembrane region" description="Helical" evidence="8">
    <location>
        <begin position="528"/>
        <end position="553"/>
    </location>
</feature>
<feature type="transmembrane region" description="Helical" evidence="8">
    <location>
        <begin position="605"/>
        <end position="626"/>
    </location>
</feature>
<dbReference type="InterPro" id="IPR035671">
    <property type="entry name" value="DsbD_gamma"/>
</dbReference>
<evidence type="ECO:0000256" key="7">
    <source>
        <dbReference type="SAM" id="MobiDB-lite"/>
    </source>
</evidence>
<dbReference type="GO" id="GO:0005886">
    <property type="term" value="C:plasma membrane"/>
    <property type="evidence" value="ECO:0007669"/>
    <property type="project" value="UniProtKB-SubCell"/>
</dbReference>
<evidence type="ECO:0000259" key="9">
    <source>
        <dbReference type="PROSITE" id="PS51352"/>
    </source>
</evidence>
<feature type="transmembrane region" description="Helical" evidence="8">
    <location>
        <begin position="574"/>
        <end position="593"/>
    </location>
</feature>
<organism evidence="10 11">
    <name type="scientific">Pirellula staleyi (strain ATCC 27377 / DSM 6068 / ICPB 4128)</name>
    <name type="common">Pirella staleyi</name>
    <dbReference type="NCBI Taxonomy" id="530564"/>
    <lineage>
        <taxon>Bacteria</taxon>
        <taxon>Pseudomonadati</taxon>
        <taxon>Planctomycetota</taxon>
        <taxon>Planctomycetia</taxon>
        <taxon>Pirellulales</taxon>
        <taxon>Pirellulaceae</taxon>
        <taxon>Pirellula</taxon>
    </lineage>
</organism>
<evidence type="ECO:0000256" key="8">
    <source>
        <dbReference type="SAM" id="Phobius"/>
    </source>
</evidence>
<evidence type="ECO:0000256" key="3">
    <source>
        <dbReference type="ARBA" id="ARBA00022692"/>
    </source>
</evidence>
<dbReference type="STRING" id="530564.Psta_0078"/>
<protein>
    <submittedName>
        <fullName evidence="10">Cytochrome c biogenesis protein transmembrane region</fullName>
    </submittedName>
</protein>
<dbReference type="EMBL" id="CP001848">
    <property type="protein sequence ID" value="ADB14775.1"/>
    <property type="molecule type" value="Genomic_DNA"/>
</dbReference>
<dbReference type="PROSITE" id="PS51352">
    <property type="entry name" value="THIOREDOXIN_2"/>
    <property type="match status" value="1"/>
</dbReference>
<feature type="transmembrane region" description="Helical" evidence="8">
    <location>
        <begin position="453"/>
        <end position="480"/>
    </location>
</feature>
<feature type="transmembrane region" description="Helical" evidence="8">
    <location>
        <begin position="700"/>
        <end position="721"/>
    </location>
</feature>
<dbReference type="Proteomes" id="UP000001887">
    <property type="component" value="Chromosome"/>
</dbReference>
<reference evidence="10 11" key="1">
    <citation type="journal article" date="2009" name="Stand. Genomic Sci.">
        <title>Complete genome sequence of Pirellula staleyi type strain (ATCC 27377).</title>
        <authorList>
            <person name="Clum A."/>
            <person name="Tindall B.J."/>
            <person name="Sikorski J."/>
            <person name="Ivanova N."/>
            <person name="Mavrommatis K."/>
            <person name="Lucas S."/>
            <person name="Glavina del Rio T."/>
            <person name="Nolan M."/>
            <person name="Chen F."/>
            <person name="Tice H."/>
            <person name="Pitluck S."/>
            <person name="Cheng J.F."/>
            <person name="Chertkov O."/>
            <person name="Brettin T."/>
            <person name="Han C."/>
            <person name="Detter J.C."/>
            <person name="Kuske C."/>
            <person name="Bruce D."/>
            <person name="Goodwin L."/>
            <person name="Ovchinikova G."/>
            <person name="Pati A."/>
            <person name="Mikhailova N."/>
            <person name="Chen A."/>
            <person name="Palaniappan K."/>
            <person name="Land M."/>
            <person name="Hauser L."/>
            <person name="Chang Y.J."/>
            <person name="Jeffries C.D."/>
            <person name="Chain P."/>
            <person name="Rohde M."/>
            <person name="Goker M."/>
            <person name="Bristow J."/>
            <person name="Eisen J.A."/>
            <person name="Markowitz V."/>
            <person name="Hugenholtz P."/>
            <person name="Kyrpides N.C."/>
            <person name="Klenk H.P."/>
            <person name="Lapidus A."/>
        </authorList>
    </citation>
    <scope>NUCLEOTIDE SEQUENCE [LARGE SCALE GENOMIC DNA]</scope>
    <source>
        <strain evidence="11">ATCC 27377 / DSM 6068 / ICPB 4128</strain>
    </source>
</reference>
<dbReference type="CDD" id="cd02953">
    <property type="entry name" value="DsbDgamma"/>
    <property type="match status" value="1"/>
</dbReference>
<feature type="domain" description="Thioredoxin" evidence="9">
    <location>
        <begin position="711"/>
        <end position="845"/>
    </location>
</feature>
<feature type="transmembrane region" description="Helical" evidence="8">
    <location>
        <begin position="492"/>
        <end position="516"/>
    </location>
</feature>
<keyword evidence="4" id="KW-0201">Cytochrome c-type biogenesis</keyword>
<evidence type="ECO:0000313" key="10">
    <source>
        <dbReference type="EMBL" id="ADB14775.1"/>
    </source>
</evidence>
<dbReference type="SUPFAM" id="SSF52833">
    <property type="entry name" value="Thioredoxin-like"/>
    <property type="match status" value="1"/>
</dbReference>
<keyword evidence="5 8" id="KW-1133">Transmembrane helix</keyword>
<keyword evidence="3 8" id="KW-0812">Transmembrane</keyword>
<evidence type="ECO:0000256" key="5">
    <source>
        <dbReference type="ARBA" id="ARBA00022989"/>
    </source>
</evidence>
<dbReference type="PANTHER" id="PTHR32234">
    <property type="entry name" value="THIOL:DISULFIDE INTERCHANGE PROTEIN DSBD"/>
    <property type="match status" value="1"/>
</dbReference>
<dbReference type="InterPro" id="IPR003834">
    <property type="entry name" value="Cyt_c_assmbl_TM_dom"/>
</dbReference>
<keyword evidence="11" id="KW-1185">Reference proteome</keyword>
<dbReference type="KEGG" id="psl:Psta_0078"/>
<feature type="region of interest" description="Disordered" evidence="7">
    <location>
        <begin position="49"/>
        <end position="89"/>
    </location>
</feature>
<evidence type="ECO:0000256" key="2">
    <source>
        <dbReference type="ARBA" id="ARBA00022475"/>
    </source>
</evidence>
<dbReference type="AlphaFoldDB" id="D2R0A7"/>
<dbReference type="PANTHER" id="PTHR32234:SF3">
    <property type="entry name" value="SUPPRESSION OF COPPER SENSITIVITY PROTEIN"/>
    <property type="match status" value="1"/>
</dbReference>
<evidence type="ECO:0000256" key="6">
    <source>
        <dbReference type="ARBA" id="ARBA00023136"/>
    </source>
</evidence>
<sequence length="865" mass="92225">MQFLSFTATNHSRAMPLDLFTATAWRIVRQGLIAATLLGLVVCANSAKGVDPNRTADPTRPIAPAGELDAPFDPSAPASEGASQPRFNLPAALPGLAGDGGIAGGLGLGDSSGEHVFFSAKLTAEEGTNRGTISLTADIEQGFHIYSITQPPKGPQKSVIELVPHPQVKLSGRFTPDQEPKLHDTGIFPVLAEEHTGKITWSAPVEFSEGVNPEELTLEISFQGQVCDDIKGSCQNIEPTKVAAKFSGTTQPAESSGVYLPKFGKLKLEGTIEPAVANPGSVITVTIKATPIDGYHVYAYAPVDRPDVIANKPTLIDISRRLGWKMGEVKASSEPIFKKGDAVVGDSYYHEEPITWTTTVAVPMEATFGDFDLVGYIGYQTCLDTSCLQPTGAQFKATVTVSQDSPSGVQKLAFSDYSYAKVAELAKESSELKLAASPSGRDLPINWGTLTPILGLAFLGGLILNLMPCVLPVLGLKILSFAKQGGQSRSKVILLNVAYTAGLLSVFLVLAALVAFANMGWGEQFTQLWFRVTVTAIVFVMSLSFLGVWELPIPGFATSEKASELQSQEGVQGAYYKGIFTTVIATPCSGPFLGTVLGLTLDQPIPAIFMIFTMAGLGMASPYLLVGLFPQLSRVIPKPGAWMETFERLLGFLMLLAAVVQFSTIGAEHYTAALMLMVGLAFACWMIGRVPETATTNQKISSWFTGTAVAATIGFLAFAFLTAPHASEELPWQPYSKASLAQLQSEGKTVLVDFTADWCLTCQYNSRTAINTPKVQELVKKNGVVTLLADWTNPSPEIKDQLTALRKASIPLLVVYPAGKPQDAIVLPDLIFENQVIEALEKAGPSQGESAAAQAVVGSTNHAAR</sequence>
<feature type="transmembrane region" description="Helical" evidence="8">
    <location>
        <begin position="670"/>
        <end position="688"/>
    </location>
</feature>
<comment type="subcellular location">
    <subcellularLocation>
        <location evidence="1">Cell membrane</location>
        <topology evidence="1">Multi-pass membrane protein</topology>
    </subcellularLocation>
</comment>
<dbReference type="Pfam" id="PF13899">
    <property type="entry name" value="Thioredoxin_7"/>
    <property type="match status" value="1"/>
</dbReference>
<evidence type="ECO:0000313" key="11">
    <source>
        <dbReference type="Proteomes" id="UP000001887"/>
    </source>
</evidence>
<keyword evidence="2" id="KW-1003">Cell membrane</keyword>
<dbReference type="Pfam" id="PF02683">
    <property type="entry name" value="DsbD_TM"/>
    <property type="match status" value="1"/>
</dbReference>
<dbReference type="eggNOG" id="COG4232">
    <property type="taxonomic scope" value="Bacteria"/>
</dbReference>
<gene>
    <name evidence="10" type="ordered locus">Psta_0078</name>
</gene>
<dbReference type="GO" id="GO:0017004">
    <property type="term" value="P:cytochrome complex assembly"/>
    <property type="evidence" value="ECO:0007669"/>
    <property type="project" value="UniProtKB-KW"/>
</dbReference>
<name>D2R0A7_PIRSD</name>
<proteinExistence type="predicted"/>
<dbReference type="Gene3D" id="3.40.30.10">
    <property type="entry name" value="Glutaredoxin"/>
    <property type="match status" value="1"/>
</dbReference>
<evidence type="ECO:0000256" key="1">
    <source>
        <dbReference type="ARBA" id="ARBA00004651"/>
    </source>
</evidence>
<dbReference type="InterPro" id="IPR013766">
    <property type="entry name" value="Thioredoxin_domain"/>
</dbReference>